<dbReference type="RefSeq" id="WP_172357556.1">
    <property type="nucleotide sequence ID" value="NZ_CP053661.1"/>
</dbReference>
<dbReference type="EMBL" id="CP053661">
    <property type="protein sequence ID" value="QKD83642.1"/>
    <property type="molecule type" value="Genomic_DNA"/>
</dbReference>
<feature type="region of interest" description="Disordered" evidence="1">
    <location>
        <begin position="38"/>
        <end position="68"/>
    </location>
</feature>
<protein>
    <submittedName>
        <fullName evidence="3">Uncharacterized protein</fullName>
    </submittedName>
</protein>
<feature type="compositionally biased region" description="Low complexity" evidence="1">
    <location>
        <begin position="59"/>
        <end position="68"/>
    </location>
</feature>
<proteinExistence type="predicted"/>
<dbReference type="AlphaFoldDB" id="A0A6M8BBW8"/>
<evidence type="ECO:0000313" key="3">
    <source>
        <dbReference type="EMBL" id="QKD83642.1"/>
    </source>
</evidence>
<accession>A0A6M8BBW8</accession>
<evidence type="ECO:0000313" key="4">
    <source>
        <dbReference type="Proteomes" id="UP000505210"/>
    </source>
</evidence>
<organism evidence="3 4">
    <name type="scientific">Thermoleptolyngbya sichuanensis A183</name>
    <dbReference type="NCBI Taxonomy" id="2737172"/>
    <lineage>
        <taxon>Bacteria</taxon>
        <taxon>Bacillati</taxon>
        <taxon>Cyanobacteriota</taxon>
        <taxon>Cyanophyceae</taxon>
        <taxon>Oculatellales</taxon>
        <taxon>Oculatellaceae</taxon>
        <taxon>Thermoleptolyngbya</taxon>
        <taxon>Thermoleptolyngbya sichuanensis</taxon>
    </lineage>
</organism>
<keyword evidence="4" id="KW-1185">Reference proteome</keyword>
<reference evidence="3 4" key="1">
    <citation type="submission" date="2020-05" db="EMBL/GenBank/DDBJ databases">
        <title>Complete genome sequence of of a novel Thermoleptolyngbya strain isolated from hot springs of Ganzi, Sichuan China.</title>
        <authorList>
            <person name="Tang J."/>
            <person name="Daroch M."/>
            <person name="Li L."/>
            <person name="Waleron K."/>
            <person name="Waleron M."/>
            <person name="Waleron M."/>
        </authorList>
    </citation>
    <scope>NUCLEOTIDE SEQUENCE [LARGE SCALE GENOMIC DNA]</scope>
    <source>
        <strain evidence="3 4">PKUAC-SCTA183</strain>
    </source>
</reference>
<dbReference type="Proteomes" id="UP000505210">
    <property type="component" value="Chromosome"/>
</dbReference>
<evidence type="ECO:0000256" key="1">
    <source>
        <dbReference type="SAM" id="MobiDB-lite"/>
    </source>
</evidence>
<keyword evidence="2" id="KW-0812">Transmembrane</keyword>
<keyword evidence="2" id="KW-1133">Transmembrane helix</keyword>
<evidence type="ECO:0000256" key="2">
    <source>
        <dbReference type="SAM" id="Phobius"/>
    </source>
</evidence>
<feature type="transmembrane region" description="Helical" evidence="2">
    <location>
        <begin position="6"/>
        <end position="24"/>
    </location>
</feature>
<dbReference type="KEGG" id="theu:HPC62_16840"/>
<gene>
    <name evidence="3" type="ORF">HPC62_16840</name>
</gene>
<name>A0A6M8BBW8_9CYAN</name>
<keyword evidence="2" id="KW-0472">Membrane</keyword>
<sequence>MDDVLQWSAVTLVGLVLGALALASRRNIARWSARVSSAPLGEAASHPDLQTGASLQEETATPTTAPDTAMRLTYRGVPYLRWR</sequence>